<sequence length="263" mass="27803">MSDFDPPYGYALRRNGSCLSTEQNCGKTWDPWYRCCPSATSCEDDCCPKGVDCGQRLGQDPHCANDTATLYRAKGSEDNSPASGYFCCVDGTKAFQDDRTWVGCADSWESFNANDSYTAPLSISAPTSTSTSVTISSTSASTATATSTSDSDSSTSSSSSTNTGAIAGGVVGGVVGAALILALLWFFIHRRRKATAAAAAAAAAQTAPGPHMTGDMGYIPWAQAPQQRIQELEDTKQPQPPLPVQELEDNSEHQVHELPASHR</sequence>
<evidence type="ECO:0000256" key="5">
    <source>
        <dbReference type="SAM" id="MobiDB-lite"/>
    </source>
</evidence>
<dbReference type="GO" id="GO:0071944">
    <property type="term" value="C:cell periphery"/>
    <property type="evidence" value="ECO:0007669"/>
    <property type="project" value="UniProtKB-ARBA"/>
</dbReference>
<dbReference type="AlphaFoldDB" id="A0A1L9VUQ3"/>
<keyword evidence="2 6" id="KW-0812">Transmembrane</keyword>
<evidence type="ECO:0000313" key="7">
    <source>
        <dbReference type="EMBL" id="OJJ87634.1"/>
    </source>
</evidence>
<evidence type="ECO:0000256" key="1">
    <source>
        <dbReference type="ARBA" id="ARBA00004167"/>
    </source>
</evidence>
<reference evidence="8" key="1">
    <citation type="journal article" date="2017" name="Genome Biol.">
        <title>Comparative genomics reveals high biological diversity and specific adaptations in the industrially and medically important fungal genus Aspergillus.</title>
        <authorList>
            <person name="de Vries R.P."/>
            <person name="Riley R."/>
            <person name="Wiebenga A."/>
            <person name="Aguilar-Osorio G."/>
            <person name="Amillis S."/>
            <person name="Uchima C.A."/>
            <person name="Anderluh G."/>
            <person name="Asadollahi M."/>
            <person name="Askin M."/>
            <person name="Barry K."/>
            <person name="Battaglia E."/>
            <person name="Bayram O."/>
            <person name="Benocci T."/>
            <person name="Braus-Stromeyer S.A."/>
            <person name="Caldana C."/>
            <person name="Canovas D."/>
            <person name="Cerqueira G.C."/>
            <person name="Chen F."/>
            <person name="Chen W."/>
            <person name="Choi C."/>
            <person name="Clum A."/>
            <person name="Dos Santos R.A."/>
            <person name="Damasio A.R."/>
            <person name="Diallinas G."/>
            <person name="Emri T."/>
            <person name="Fekete E."/>
            <person name="Flipphi M."/>
            <person name="Freyberg S."/>
            <person name="Gallo A."/>
            <person name="Gournas C."/>
            <person name="Habgood R."/>
            <person name="Hainaut M."/>
            <person name="Harispe M.L."/>
            <person name="Henrissat B."/>
            <person name="Hilden K.S."/>
            <person name="Hope R."/>
            <person name="Hossain A."/>
            <person name="Karabika E."/>
            <person name="Karaffa L."/>
            <person name="Karanyi Z."/>
            <person name="Krasevec N."/>
            <person name="Kuo A."/>
            <person name="Kusch H."/>
            <person name="LaButti K."/>
            <person name="Lagendijk E.L."/>
            <person name="Lapidus A."/>
            <person name="Levasseur A."/>
            <person name="Lindquist E."/>
            <person name="Lipzen A."/>
            <person name="Logrieco A.F."/>
            <person name="MacCabe A."/>
            <person name="Maekelae M.R."/>
            <person name="Malavazi I."/>
            <person name="Melin P."/>
            <person name="Meyer V."/>
            <person name="Mielnichuk N."/>
            <person name="Miskei M."/>
            <person name="Molnar A.P."/>
            <person name="Mule G."/>
            <person name="Ngan C.Y."/>
            <person name="Orejas M."/>
            <person name="Orosz E."/>
            <person name="Ouedraogo J.P."/>
            <person name="Overkamp K.M."/>
            <person name="Park H.-S."/>
            <person name="Perrone G."/>
            <person name="Piumi F."/>
            <person name="Punt P.J."/>
            <person name="Ram A.F."/>
            <person name="Ramon A."/>
            <person name="Rauscher S."/>
            <person name="Record E."/>
            <person name="Riano-Pachon D.M."/>
            <person name="Robert V."/>
            <person name="Roehrig J."/>
            <person name="Ruller R."/>
            <person name="Salamov A."/>
            <person name="Salih N.S."/>
            <person name="Samson R.A."/>
            <person name="Sandor E."/>
            <person name="Sanguinetti M."/>
            <person name="Schuetze T."/>
            <person name="Sepcic K."/>
            <person name="Shelest E."/>
            <person name="Sherlock G."/>
            <person name="Sophianopoulou V."/>
            <person name="Squina F.M."/>
            <person name="Sun H."/>
            <person name="Susca A."/>
            <person name="Todd R.B."/>
            <person name="Tsang A."/>
            <person name="Unkles S.E."/>
            <person name="van de Wiele N."/>
            <person name="van Rossen-Uffink D."/>
            <person name="Oliveira J.V."/>
            <person name="Vesth T.C."/>
            <person name="Visser J."/>
            <person name="Yu J.-H."/>
            <person name="Zhou M."/>
            <person name="Andersen M.R."/>
            <person name="Archer D.B."/>
            <person name="Baker S.E."/>
            <person name="Benoit I."/>
            <person name="Brakhage A.A."/>
            <person name="Braus G.H."/>
            <person name="Fischer R."/>
            <person name="Frisvad J.C."/>
            <person name="Goldman G.H."/>
            <person name="Houbraken J."/>
            <person name="Oakley B."/>
            <person name="Pocsi I."/>
            <person name="Scazzocchio C."/>
            <person name="Seiboth B."/>
            <person name="vanKuyk P.A."/>
            <person name="Wortman J."/>
            <person name="Dyer P.S."/>
            <person name="Grigoriev I.V."/>
        </authorList>
    </citation>
    <scope>NUCLEOTIDE SEQUENCE [LARGE SCALE GENOMIC DNA]</scope>
    <source>
        <strain evidence="8">CBS 516.65</strain>
    </source>
</reference>
<dbReference type="RefSeq" id="XP_022404317.1">
    <property type="nucleotide sequence ID" value="XM_022545647.1"/>
</dbReference>
<comment type="subcellular location">
    <subcellularLocation>
        <location evidence="1">Membrane</location>
        <topology evidence="1">Single-pass membrane protein</topology>
    </subcellularLocation>
</comment>
<feature type="region of interest" description="Disordered" evidence="5">
    <location>
        <begin position="224"/>
        <end position="263"/>
    </location>
</feature>
<evidence type="ECO:0000256" key="6">
    <source>
        <dbReference type="SAM" id="Phobius"/>
    </source>
</evidence>
<evidence type="ECO:0000256" key="3">
    <source>
        <dbReference type="ARBA" id="ARBA00022989"/>
    </source>
</evidence>
<dbReference type="Proteomes" id="UP000184300">
    <property type="component" value="Unassembled WGS sequence"/>
</dbReference>
<evidence type="ECO:0008006" key="9">
    <source>
        <dbReference type="Google" id="ProtNLM"/>
    </source>
</evidence>
<dbReference type="STRING" id="1160497.A0A1L9VUQ3"/>
<feature type="region of interest" description="Disordered" evidence="5">
    <location>
        <begin position="136"/>
        <end position="162"/>
    </location>
</feature>
<gene>
    <name evidence="7" type="ORF">ASPGLDRAFT_42671</name>
</gene>
<dbReference type="PANTHER" id="PTHR15549">
    <property type="entry name" value="PAIRED IMMUNOGLOBULIN-LIKE TYPE 2 RECEPTOR"/>
    <property type="match status" value="1"/>
</dbReference>
<dbReference type="VEuPathDB" id="FungiDB:ASPGLDRAFT_42671"/>
<feature type="transmembrane region" description="Helical" evidence="6">
    <location>
        <begin position="165"/>
        <end position="188"/>
    </location>
</feature>
<protein>
    <recommendedName>
        <fullName evidence="9">Mid2 domain-containing protein</fullName>
    </recommendedName>
</protein>
<dbReference type="GeneID" id="34461908"/>
<dbReference type="InterPro" id="IPR051694">
    <property type="entry name" value="Immunoregulatory_rcpt-like"/>
</dbReference>
<dbReference type="Gene3D" id="1.20.5.510">
    <property type="entry name" value="Single helix bin"/>
    <property type="match status" value="1"/>
</dbReference>
<keyword evidence="8" id="KW-1185">Reference proteome</keyword>
<dbReference type="OrthoDB" id="4779287at2759"/>
<evidence type="ECO:0000256" key="2">
    <source>
        <dbReference type="ARBA" id="ARBA00022692"/>
    </source>
</evidence>
<accession>A0A1L9VUQ3</accession>
<evidence type="ECO:0000256" key="4">
    <source>
        <dbReference type="ARBA" id="ARBA00023136"/>
    </source>
</evidence>
<dbReference type="GO" id="GO:0016020">
    <property type="term" value="C:membrane"/>
    <property type="evidence" value="ECO:0007669"/>
    <property type="project" value="UniProtKB-SubCell"/>
</dbReference>
<evidence type="ECO:0000313" key="8">
    <source>
        <dbReference type="Proteomes" id="UP000184300"/>
    </source>
</evidence>
<dbReference type="PANTHER" id="PTHR15549:SF26">
    <property type="entry name" value="AXIAL BUDDING PATTERN PROTEIN 2-RELATED"/>
    <property type="match status" value="1"/>
</dbReference>
<dbReference type="EMBL" id="KV878890">
    <property type="protein sequence ID" value="OJJ87634.1"/>
    <property type="molecule type" value="Genomic_DNA"/>
</dbReference>
<keyword evidence="4 6" id="KW-0472">Membrane</keyword>
<feature type="compositionally biased region" description="Basic and acidic residues" evidence="5">
    <location>
        <begin position="250"/>
        <end position="263"/>
    </location>
</feature>
<keyword evidence="3 6" id="KW-1133">Transmembrane helix</keyword>
<name>A0A1L9VUQ3_ASPGL</name>
<organism evidence="7 8">
    <name type="scientific">Aspergillus glaucus CBS 516.65</name>
    <dbReference type="NCBI Taxonomy" id="1160497"/>
    <lineage>
        <taxon>Eukaryota</taxon>
        <taxon>Fungi</taxon>
        <taxon>Dikarya</taxon>
        <taxon>Ascomycota</taxon>
        <taxon>Pezizomycotina</taxon>
        <taxon>Eurotiomycetes</taxon>
        <taxon>Eurotiomycetidae</taxon>
        <taxon>Eurotiales</taxon>
        <taxon>Aspergillaceae</taxon>
        <taxon>Aspergillus</taxon>
        <taxon>Aspergillus subgen. Aspergillus</taxon>
    </lineage>
</organism>
<proteinExistence type="predicted"/>